<dbReference type="Proteomes" id="UP001629113">
    <property type="component" value="Unassembled WGS sequence"/>
</dbReference>
<gene>
    <name evidence="2" type="ORF">PVAG01_10185</name>
</gene>
<evidence type="ECO:0000313" key="2">
    <source>
        <dbReference type="EMBL" id="KAL3418469.1"/>
    </source>
</evidence>
<sequence>MTLFSTSRPTLTLTAGTRSHSVNLILGPALTASLYRLHYATYFLSYVVLQQSLYASNYLLVQTIHGARLSLGAAAEALRRAWQRLEPLRKKIFFEFMVFVLGTCGNGLILLLFWPGWLLLAALLLTISWVVG</sequence>
<comment type="caution">
    <text evidence="2">The sequence shown here is derived from an EMBL/GenBank/DDBJ whole genome shotgun (WGS) entry which is preliminary data.</text>
</comment>
<evidence type="ECO:0000313" key="3">
    <source>
        <dbReference type="Proteomes" id="UP001629113"/>
    </source>
</evidence>
<keyword evidence="1" id="KW-1133">Transmembrane helix</keyword>
<keyword evidence="1" id="KW-0472">Membrane</keyword>
<name>A0ABR4P581_9HELO</name>
<keyword evidence="1" id="KW-0812">Transmembrane</keyword>
<proteinExistence type="predicted"/>
<reference evidence="2 3" key="1">
    <citation type="submission" date="2024-06" db="EMBL/GenBank/DDBJ databases">
        <title>Complete genome of Phlyctema vagabunda strain 19-DSS-EL-015.</title>
        <authorList>
            <person name="Fiorenzani C."/>
        </authorList>
    </citation>
    <scope>NUCLEOTIDE SEQUENCE [LARGE SCALE GENOMIC DNA]</scope>
    <source>
        <strain evidence="2 3">19-DSS-EL-015</strain>
    </source>
</reference>
<organism evidence="2 3">
    <name type="scientific">Phlyctema vagabunda</name>
    <dbReference type="NCBI Taxonomy" id="108571"/>
    <lineage>
        <taxon>Eukaryota</taxon>
        <taxon>Fungi</taxon>
        <taxon>Dikarya</taxon>
        <taxon>Ascomycota</taxon>
        <taxon>Pezizomycotina</taxon>
        <taxon>Leotiomycetes</taxon>
        <taxon>Helotiales</taxon>
        <taxon>Dermateaceae</taxon>
        <taxon>Phlyctema</taxon>
    </lineage>
</organism>
<dbReference type="EMBL" id="JBFCZG010000009">
    <property type="protein sequence ID" value="KAL3418469.1"/>
    <property type="molecule type" value="Genomic_DNA"/>
</dbReference>
<feature type="transmembrane region" description="Helical" evidence="1">
    <location>
        <begin position="98"/>
        <end position="131"/>
    </location>
</feature>
<evidence type="ECO:0000256" key="1">
    <source>
        <dbReference type="SAM" id="Phobius"/>
    </source>
</evidence>
<protein>
    <submittedName>
        <fullName evidence="2">Uncharacterized protein</fullName>
    </submittedName>
</protein>
<accession>A0ABR4P581</accession>
<keyword evidence="3" id="KW-1185">Reference proteome</keyword>